<dbReference type="InterPro" id="IPR038120">
    <property type="entry name" value="Rpb1_funnel_sf"/>
</dbReference>
<dbReference type="Gene3D" id="6.10.250.2940">
    <property type="match status" value="1"/>
</dbReference>
<accession>A0AA86IWR4</accession>
<evidence type="ECO:0000256" key="3">
    <source>
        <dbReference type="ARBA" id="ARBA00022679"/>
    </source>
</evidence>
<dbReference type="Proteomes" id="UP001304813">
    <property type="component" value="Segment"/>
</dbReference>
<dbReference type="Pfam" id="PF00623">
    <property type="entry name" value="RNA_pol_Rpb1_2"/>
    <property type="match status" value="1"/>
</dbReference>
<keyword evidence="4" id="KW-0548">Nucleotidyltransferase</keyword>
<dbReference type="SUPFAM" id="SSF64484">
    <property type="entry name" value="beta and beta-prime subunits of DNA dependent RNA-polymerase"/>
    <property type="match status" value="1"/>
</dbReference>
<keyword evidence="3" id="KW-0808">Transferase</keyword>
<dbReference type="InterPro" id="IPR000722">
    <property type="entry name" value="RNA_pol_asu"/>
</dbReference>
<dbReference type="Pfam" id="PF05000">
    <property type="entry name" value="RNA_pol_Rpb1_4"/>
    <property type="match status" value="1"/>
</dbReference>
<keyword evidence="5" id="KW-0804">Transcription</keyword>
<evidence type="ECO:0000313" key="8">
    <source>
        <dbReference type="Proteomes" id="UP001304813"/>
    </source>
</evidence>
<dbReference type="InterPro" id="IPR045867">
    <property type="entry name" value="DNA-dir_RpoC_beta_prime"/>
</dbReference>
<dbReference type="GO" id="GO:0006351">
    <property type="term" value="P:DNA-templated transcription"/>
    <property type="evidence" value="ECO:0007669"/>
    <property type="project" value="InterPro"/>
</dbReference>
<name>A0AA86IWR4_9CAUD</name>
<protein>
    <recommendedName>
        <fullName evidence="1">DNA-directed RNA polymerase</fullName>
        <ecNumber evidence="1">2.7.7.6</ecNumber>
    </recommendedName>
</protein>
<evidence type="ECO:0000256" key="1">
    <source>
        <dbReference type="ARBA" id="ARBA00012418"/>
    </source>
</evidence>
<evidence type="ECO:0000256" key="5">
    <source>
        <dbReference type="ARBA" id="ARBA00023163"/>
    </source>
</evidence>
<dbReference type="EC" id="2.7.7.6" evidence="1"/>
<dbReference type="Gene3D" id="2.40.40.20">
    <property type="match status" value="1"/>
</dbReference>
<dbReference type="Gene3D" id="2.40.50.100">
    <property type="match status" value="1"/>
</dbReference>
<evidence type="ECO:0000256" key="2">
    <source>
        <dbReference type="ARBA" id="ARBA00022478"/>
    </source>
</evidence>
<dbReference type="EMBL" id="LC779065">
    <property type="protein sequence ID" value="BES79951.1"/>
    <property type="molecule type" value="Genomic_DNA"/>
</dbReference>
<dbReference type="Gene3D" id="1.10.132.30">
    <property type="match status" value="1"/>
</dbReference>
<evidence type="ECO:0000259" key="6">
    <source>
        <dbReference type="SMART" id="SM00663"/>
    </source>
</evidence>
<dbReference type="Gene3D" id="1.10.1790.20">
    <property type="match status" value="1"/>
</dbReference>
<reference evidence="7 8" key="1">
    <citation type="submission" date="2023-09" db="EMBL/GenBank/DDBJ databases">
        <title>Analysis of phage genome (vB_Yru_GN1) of the bacterium (Yersinia ruckeri).</title>
        <authorList>
            <person name="Ganjoor M.S."/>
            <person name="Bouzari M."/>
            <person name="Soleimani-Delfan A."/>
        </authorList>
    </citation>
    <scope>NUCLEOTIDE SEQUENCE [LARGE SCALE GENOMIC DNA]</scope>
    <source>
        <strain evidence="8">vB_Yru_GN1</strain>
    </source>
</reference>
<dbReference type="GO" id="GO:0003677">
    <property type="term" value="F:DNA binding"/>
    <property type="evidence" value="ECO:0007669"/>
    <property type="project" value="InterPro"/>
</dbReference>
<keyword evidence="8" id="KW-1185">Reference proteome</keyword>
<proteinExistence type="predicted"/>
<dbReference type="GO" id="GO:0000428">
    <property type="term" value="C:DNA-directed RNA polymerase complex"/>
    <property type="evidence" value="ECO:0007669"/>
    <property type="project" value="UniProtKB-KW"/>
</dbReference>
<dbReference type="PANTHER" id="PTHR19376">
    <property type="entry name" value="DNA-DIRECTED RNA POLYMERASE"/>
    <property type="match status" value="1"/>
</dbReference>
<sequence>MRKNTSEIFTFESDEDLLKEFGKYEVKVPDTVTDKMVDIPGGLLDQAIFGCSRNYVCRCGEYNGIIYEGEVCEKCGVEVTSNRVTKTRYGYAKLHIDLVHPLYETVIFTKILRVKAKDIPMFYGPNQIFFSESAKGPLKVVYEGQELRGHITYNSGLISLGYGIEAVPVIINMMIKNFNVHSYFDTRKELYDNLIQHPTISILRLLPTFYRPIYLNGKNKMIDSLNITYKSVVSFAHRIRFYKEGSDKYYLNGAFWFQVDNLRSLMDKLYVHGGLVFKGTPIKTYPKVLSRKGGLIRGNLLGKRSDFSSRSVNTSVAAKDINVAYDEMIVPFTSSKNLLRVHLMKKLNQEFGYDFSESMRMIDENHEVVMNLMKEMDGKYYIYTCRAPSLYKQSFMGFLLRINFDLDDKTIKIHPLQNSMFNLDYDGDQMGLFLPITIQAQSELRDRAVPSSTPFYDKNGAPIYEFTLEFIYGLYYMTDSSLGTNYDVNNPYYCDYILVDGKRITKGSEVIKELFDTYGFDEYYELGQLINKKFLGKLVYQLLSDNPDRRRDVLILLNELMKASTAGFSESGLSIKFSDFIDIDKSKLKTIDKTIDYILEEEKLIKELESKAKPDNAFMSMLKSGAKGNYTQIKQVMIGKGILVDGNGDYLPPIKNSLADGLDFDEFITTISAGRQGMVSKSLSTAKTGYLYYRLVKSLRDYQLVEEDCRRHTPKLIDGIYVSLKDAEGRYLSEEIDDLPVDSLIIGDNFKSLTSKYDLNKLIKVRSPLTCSSEHGVCCKCYGIEISRGTPSYVGMKAGIITGSSLSEVLSQAMLRNFHTAGSTNIDKETVKSKSNIDKLEVVDYPEHQLIKLDKKEYLIPKSNLTIHKMENISSGDEVFSYNVGNSDINRQYNKLESILESKKSNDPAVVAPIDGLFEFVKIVDEVVKVKDKKIGLEVPKRVRNVVVKIVDGDKSKILNVPYHKIYQVPFNSYVKKGQLLTDGDINYKTSSSVMSADQMISSMLHDLDSIYLSQGSDIRSIHFEVVVNHLLTVVDEKATVNGITNQGLDRSFIQHMSLGWYGKAMADIFDELKEIGNTNADRVVLGTYK</sequence>
<feature type="domain" description="RNA polymerase N-terminal" evidence="6">
    <location>
        <begin position="192"/>
        <end position="478"/>
    </location>
</feature>
<keyword evidence="2 7" id="KW-0240">DNA-directed RNA polymerase</keyword>
<dbReference type="Pfam" id="PF04998">
    <property type="entry name" value="RNA_pol_Rpb1_5"/>
    <property type="match status" value="1"/>
</dbReference>
<dbReference type="GO" id="GO:0003899">
    <property type="term" value="F:DNA-directed RNA polymerase activity"/>
    <property type="evidence" value="ECO:0007669"/>
    <property type="project" value="UniProtKB-EC"/>
</dbReference>
<organism evidence="7 8">
    <name type="scientific">Yersinia phage vB_Yru_GN1</name>
    <dbReference type="NCBI Taxonomy" id="3074381"/>
    <lineage>
        <taxon>Viruses</taxon>
        <taxon>Duplodnaviria</taxon>
        <taxon>Heunggongvirae</taxon>
        <taxon>Uroviricota</taxon>
        <taxon>Caudoviricetes</taxon>
        <taxon>Caudoviricetes incertae sedis</taxon>
        <taxon>Sepahanvirus</taxon>
        <taxon>Sepahanvirus vB-Yru-GN1</taxon>
    </lineage>
</organism>
<dbReference type="SMART" id="SM00663">
    <property type="entry name" value="RPOLA_N"/>
    <property type="match status" value="1"/>
</dbReference>
<evidence type="ECO:0000313" key="7">
    <source>
        <dbReference type="EMBL" id="BES79951.1"/>
    </source>
</evidence>
<dbReference type="InterPro" id="IPR007081">
    <property type="entry name" value="RNA_pol_Rpb1_5"/>
</dbReference>
<evidence type="ECO:0000256" key="4">
    <source>
        <dbReference type="ARBA" id="ARBA00022695"/>
    </source>
</evidence>
<dbReference type="InterPro" id="IPR007083">
    <property type="entry name" value="RNA_pol_Rpb1_4"/>
</dbReference>
<dbReference type="InterPro" id="IPR006592">
    <property type="entry name" value="RNA_pol_N"/>
</dbReference>